<dbReference type="AlphaFoldDB" id="A0A0K0E8F1"/>
<sequence length="128" mass="14521">MTLGGDPNIKSEYCQQTLRITNEPNLLPLGSKSSTYAFENPSLDHSLISSDNSQVFDKDSSPDIVITNHHFAKYMTKQELVKKLERVTGELVQPIIIRKELFFINSTEDAKTAFEIELTDDQTQVNEE</sequence>
<evidence type="ECO:0000313" key="2">
    <source>
        <dbReference type="WBParaSite" id="SSTP_0000578200.1"/>
    </source>
</evidence>
<reference evidence="2" key="1">
    <citation type="submission" date="2015-08" db="UniProtKB">
        <authorList>
            <consortium name="WormBaseParasite"/>
        </authorList>
    </citation>
    <scope>IDENTIFICATION</scope>
</reference>
<proteinExistence type="predicted"/>
<protein>
    <submittedName>
        <fullName evidence="2">Ras-associating domain-containing protein</fullName>
    </submittedName>
</protein>
<evidence type="ECO:0000313" key="1">
    <source>
        <dbReference type="Proteomes" id="UP000035681"/>
    </source>
</evidence>
<dbReference type="WBParaSite" id="SSTP_0000578200.1">
    <property type="protein sequence ID" value="SSTP_0000578200.1"/>
    <property type="gene ID" value="SSTP_0000578200"/>
</dbReference>
<name>A0A0K0E8F1_STRER</name>
<accession>A0A0K0E8F1</accession>
<dbReference type="Proteomes" id="UP000035681">
    <property type="component" value="Unplaced"/>
</dbReference>
<organism evidence="2">
    <name type="scientific">Strongyloides stercoralis</name>
    <name type="common">Threadworm</name>
    <dbReference type="NCBI Taxonomy" id="6248"/>
    <lineage>
        <taxon>Eukaryota</taxon>
        <taxon>Metazoa</taxon>
        <taxon>Ecdysozoa</taxon>
        <taxon>Nematoda</taxon>
        <taxon>Chromadorea</taxon>
        <taxon>Rhabditida</taxon>
        <taxon>Tylenchina</taxon>
        <taxon>Panagrolaimomorpha</taxon>
        <taxon>Strongyloidoidea</taxon>
        <taxon>Strongyloididae</taxon>
        <taxon>Strongyloides</taxon>
    </lineage>
</organism>
<dbReference type="WBParaSite" id="TCONS_00003013.p1">
    <property type="protein sequence ID" value="TCONS_00003013.p1"/>
    <property type="gene ID" value="XLOC_002783"/>
</dbReference>
<keyword evidence="1" id="KW-1185">Reference proteome</keyword>